<evidence type="ECO:0000256" key="6">
    <source>
        <dbReference type="ARBA" id="ARBA00022741"/>
    </source>
</evidence>
<accession>A0A1M4VMV4</accession>
<feature type="binding site" evidence="18">
    <location>
        <begin position="131"/>
        <end position="137"/>
    </location>
    <ligand>
        <name>(6S)-NADPHX</name>
        <dbReference type="ChEBI" id="CHEBI:64076"/>
    </ligand>
</feature>
<feature type="binding site" evidence="17">
    <location>
        <position position="323"/>
    </location>
    <ligand>
        <name>(6S)-NADPHX</name>
        <dbReference type="ChEBI" id="CHEBI:64076"/>
    </ligand>
</feature>
<dbReference type="CDD" id="cd01171">
    <property type="entry name" value="YXKO-related"/>
    <property type="match status" value="1"/>
</dbReference>
<feature type="binding site" evidence="17">
    <location>
        <position position="439"/>
    </location>
    <ligand>
        <name>AMP</name>
        <dbReference type="ChEBI" id="CHEBI:456215"/>
    </ligand>
</feature>
<dbReference type="InterPro" id="IPR004443">
    <property type="entry name" value="YjeF_N_dom"/>
</dbReference>
<evidence type="ECO:0000256" key="1">
    <source>
        <dbReference type="ARBA" id="ARBA00000013"/>
    </source>
</evidence>
<feature type="binding site" evidence="18">
    <location>
        <position position="142"/>
    </location>
    <ligand>
        <name>(6S)-NADPHX</name>
        <dbReference type="ChEBI" id="CHEBI:64076"/>
    </ligand>
</feature>
<comment type="catalytic activity">
    <reaction evidence="1 18 19">
        <text>(6R)-NADHX = (6S)-NADHX</text>
        <dbReference type="Rhea" id="RHEA:32215"/>
        <dbReference type="ChEBI" id="CHEBI:64074"/>
        <dbReference type="ChEBI" id="CHEBI:64075"/>
        <dbReference type="EC" id="5.1.99.6"/>
    </reaction>
</comment>
<feature type="binding site" evidence="18">
    <location>
        <position position="160"/>
    </location>
    <ligand>
        <name>(6S)-NADPHX</name>
        <dbReference type="ChEBI" id="CHEBI:64076"/>
    </ligand>
</feature>
<dbReference type="NCBIfam" id="TIGR00197">
    <property type="entry name" value="yjeF_nterm"/>
    <property type="match status" value="1"/>
</dbReference>
<dbReference type="OrthoDB" id="9806925at2"/>
<comment type="function">
    <text evidence="17">Catalyzes the dehydration of the S-form of NAD(P)HX at the expense of ADP, which is converted to AMP. Together with NAD(P)HX epimerase, which catalyzes the epimerization of the S- and R-forms, the enzyme allows the repair of both epimers of NAD(P)HX, a damaged form of NAD(P)H that is a result of enzymatic or heat-dependent hydration.</text>
</comment>
<comment type="catalytic activity">
    <reaction evidence="2 18 19">
        <text>(6R)-NADPHX = (6S)-NADPHX</text>
        <dbReference type="Rhea" id="RHEA:32227"/>
        <dbReference type="ChEBI" id="CHEBI:64076"/>
        <dbReference type="ChEBI" id="CHEBI:64077"/>
        <dbReference type="EC" id="5.1.99.6"/>
    </reaction>
</comment>
<dbReference type="RefSeq" id="WP_072894774.1">
    <property type="nucleotide sequence ID" value="NZ_FQVM01000008.1"/>
</dbReference>
<dbReference type="GO" id="GO:0110051">
    <property type="term" value="P:metabolite repair"/>
    <property type="evidence" value="ECO:0007669"/>
    <property type="project" value="TreeGrafter"/>
</dbReference>
<dbReference type="InterPro" id="IPR036652">
    <property type="entry name" value="YjeF_N_dom_sf"/>
</dbReference>
<dbReference type="GO" id="GO:0052855">
    <property type="term" value="F:ADP-dependent NAD(P)H-hydrate dehydratase activity"/>
    <property type="evidence" value="ECO:0007669"/>
    <property type="project" value="UniProtKB-UniRule"/>
</dbReference>
<comment type="similarity">
    <text evidence="3 19">In the N-terminal section; belongs to the NnrE/AIBP family.</text>
</comment>
<dbReference type="NCBIfam" id="TIGR00196">
    <property type="entry name" value="yjeF_cterm"/>
    <property type="match status" value="1"/>
</dbReference>
<keyword evidence="13" id="KW-0511">Multifunctional enzyme</keyword>
<dbReference type="GO" id="GO:0052856">
    <property type="term" value="F:NAD(P)HX epimerase activity"/>
    <property type="evidence" value="ECO:0007669"/>
    <property type="project" value="UniProtKB-UniRule"/>
</dbReference>
<feature type="binding site" evidence="17">
    <location>
        <position position="262"/>
    </location>
    <ligand>
        <name>(6S)-NADPHX</name>
        <dbReference type="ChEBI" id="CHEBI:64076"/>
    </ligand>
</feature>
<dbReference type="HAMAP" id="MF_01965">
    <property type="entry name" value="NADHX_dehydratase"/>
    <property type="match status" value="1"/>
</dbReference>
<dbReference type="AlphaFoldDB" id="A0A1M4VMV4"/>
<evidence type="ECO:0000256" key="7">
    <source>
        <dbReference type="ARBA" id="ARBA00022840"/>
    </source>
</evidence>
<dbReference type="STRING" id="1533.SAMN05443638_10856"/>
<evidence type="ECO:0000256" key="10">
    <source>
        <dbReference type="ARBA" id="ARBA00023027"/>
    </source>
</evidence>
<dbReference type="Pfam" id="PF03853">
    <property type="entry name" value="YjeF_N"/>
    <property type="match status" value="1"/>
</dbReference>
<keyword evidence="9 18" id="KW-0630">Potassium</keyword>
<keyword evidence="7 17" id="KW-0067">ATP-binding</keyword>
<sequence>MKVGTIDVMRKMEKVAIESIGIPSIVLMENAAHKVIDNIDLKNNKNFVVICGNGNNGGDGLAIARNLKIEGKNVDVFLSQRGKNLSKDCKLNYDILKKLGVRINQLNNLEDFQALRDCLIRSDITIDSLFGTGLNRDLDSFYIDMITVINENSNYILSVDIPSGMEGNNGKVMGNAIKANKTITFQIYKKGFLAYETLKYTGKIIVENIGIPKEIVDRYNEKINITEAKNVKKLIPLRDTYGYKGDYGKVLIIAGNEGYTGAAYISTEAAVKSGAGLVTLSTKESIKNILCGKLEEAMTSSYENKEELLKLVEKSDVIVIGPGMGNNKTTLNCLKLVLDNSKVPVIIDADGINVLKDNENLIQNRKYPIIITPHLGEMSKLSGRTIEYIRNNRLSVASEIAKKFKIIVLLKGYNTVITDGESTYINPTGNSSMASGGMGDCLTGIIASFIAQKCDLLKATSIAAFVHGYAGEVLSKERFSVSATDIIEALPNIIKQIQLN</sequence>
<comment type="cofactor">
    <cofactor evidence="17">
        <name>Mg(2+)</name>
        <dbReference type="ChEBI" id="CHEBI:18420"/>
    </cofactor>
</comment>
<comment type="function">
    <text evidence="18">Catalyzes the epimerization of the S- and R-forms of NAD(P)HX, a damaged form of NAD(P)H that is a result of enzymatic or heat-dependent hydration. This is a prerequisite for the S-specific NAD(P)H-hydrate dehydratase to allow the repair of both epimers of NAD(P)HX.</text>
</comment>
<evidence type="ECO:0000256" key="14">
    <source>
        <dbReference type="ARBA" id="ARBA00025153"/>
    </source>
</evidence>
<keyword evidence="6 17" id="KW-0547">Nucleotide-binding</keyword>
<keyword evidence="12 17" id="KW-0456">Lyase</keyword>
<protein>
    <recommendedName>
        <fullName evidence="19">Bifunctional NAD(P)H-hydrate repair enzyme</fullName>
    </recommendedName>
    <alternativeName>
        <fullName evidence="19">Nicotinamide nucleotide repair protein</fullName>
    </alternativeName>
    <domain>
        <recommendedName>
            <fullName evidence="19">ADP-dependent (S)-NAD(P)H-hydrate dehydratase</fullName>
            <ecNumber evidence="19">4.2.1.136</ecNumber>
        </recommendedName>
        <alternativeName>
            <fullName evidence="19">ADP-dependent NAD(P)HX dehydratase</fullName>
        </alternativeName>
    </domain>
    <domain>
        <recommendedName>
            <fullName evidence="19">NAD(P)H-hydrate epimerase</fullName>
            <ecNumber evidence="19">5.1.99.6</ecNumber>
        </recommendedName>
    </domain>
</protein>
<keyword evidence="5 18" id="KW-0479">Metal-binding</keyword>
<dbReference type="PANTHER" id="PTHR12592">
    <property type="entry name" value="ATP-DEPENDENT (S)-NAD(P)H-HYDRATE DEHYDRATASE FAMILY MEMBER"/>
    <property type="match status" value="1"/>
</dbReference>
<feature type="binding site" evidence="18">
    <location>
        <begin position="55"/>
        <end position="59"/>
    </location>
    <ligand>
        <name>(6S)-NADPHX</name>
        <dbReference type="ChEBI" id="CHEBI:64076"/>
    </ligand>
</feature>
<evidence type="ECO:0000256" key="9">
    <source>
        <dbReference type="ARBA" id="ARBA00022958"/>
    </source>
</evidence>
<feature type="binding site" evidence="17">
    <location>
        <position position="440"/>
    </location>
    <ligand>
        <name>(6S)-NADPHX</name>
        <dbReference type="ChEBI" id="CHEBI:64076"/>
    </ligand>
</feature>
<organism evidence="22 23">
    <name type="scientific">Clostridium fallax</name>
    <dbReference type="NCBI Taxonomy" id="1533"/>
    <lineage>
        <taxon>Bacteria</taxon>
        <taxon>Bacillati</taxon>
        <taxon>Bacillota</taxon>
        <taxon>Clostridia</taxon>
        <taxon>Eubacteriales</taxon>
        <taxon>Clostridiaceae</taxon>
        <taxon>Clostridium</taxon>
    </lineage>
</organism>
<feature type="domain" description="YjeF C-terminal" evidence="20">
    <location>
        <begin position="227"/>
        <end position="497"/>
    </location>
</feature>
<comment type="function">
    <text evidence="14 19">Bifunctional enzyme that catalyzes the epimerization of the S- and R-forms of NAD(P)HX and the dehydration of the S-form of NAD(P)HX at the expense of ADP, which is converted to AMP. This allows the repair of both epimers of NAD(P)HX, a damaged form of NAD(P)H that is a result of enzymatic or heat-dependent hydration.</text>
</comment>
<comment type="catalytic activity">
    <reaction evidence="16 17 19">
        <text>(6S)-NADPHX + ADP = AMP + phosphate + NADPH + H(+)</text>
        <dbReference type="Rhea" id="RHEA:32235"/>
        <dbReference type="ChEBI" id="CHEBI:15378"/>
        <dbReference type="ChEBI" id="CHEBI:43474"/>
        <dbReference type="ChEBI" id="CHEBI:57783"/>
        <dbReference type="ChEBI" id="CHEBI:64076"/>
        <dbReference type="ChEBI" id="CHEBI:456215"/>
        <dbReference type="ChEBI" id="CHEBI:456216"/>
        <dbReference type="EC" id="4.2.1.136"/>
    </reaction>
</comment>
<dbReference type="GO" id="GO:0046872">
    <property type="term" value="F:metal ion binding"/>
    <property type="evidence" value="ECO:0007669"/>
    <property type="project" value="UniProtKB-UniRule"/>
</dbReference>
<dbReference type="SUPFAM" id="SSF53613">
    <property type="entry name" value="Ribokinase-like"/>
    <property type="match status" value="1"/>
</dbReference>
<gene>
    <name evidence="17" type="primary">nnrD</name>
    <name evidence="18" type="synonym">nnrE</name>
    <name evidence="22" type="ORF">SAMN05443638_10856</name>
</gene>
<evidence type="ECO:0000256" key="15">
    <source>
        <dbReference type="ARBA" id="ARBA00048238"/>
    </source>
</evidence>
<comment type="similarity">
    <text evidence="4 19">In the C-terminal section; belongs to the NnrD/CARKD family.</text>
</comment>
<evidence type="ECO:0000313" key="22">
    <source>
        <dbReference type="EMBL" id="SHE70195.1"/>
    </source>
</evidence>
<comment type="similarity">
    <text evidence="18">Belongs to the NnrE/AIBP family.</text>
</comment>
<dbReference type="GO" id="GO:0005524">
    <property type="term" value="F:ATP binding"/>
    <property type="evidence" value="ECO:0007669"/>
    <property type="project" value="UniProtKB-UniRule"/>
</dbReference>
<evidence type="ECO:0000256" key="5">
    <source>
        <dbReference type="ARBA" id="ARBA00022723"/>
    </source>
</evidence>
<evidence type="ECO:0000256" key="19">
    <source>
        <dbReference type="PIRNR" id="PIRNR017184"/>
    </source>
</evidence>
<dbReference type="Gene3D" id="3.40.50.10260">
    <property type="entry name" value="YjeF N-terminal domain"/>
    <property type="match status" value="1"/>
</dbReference>
<feature type="binding site" evidence="17">
    <location>
        <position position="374"/>
    </location>
    <ligand>
        <name>(6S)-NADPHX</name>
        <dbReference type="ChEBI" id="CHEBI:64076"/>
    </ligand>
</feature>
<evidence type="ECO:0000256" key="18">
    <source>
        <dbReference type="HAMAP-Rule" id="MF_01966"/>
    </source>
</evidence>
<dbReference type="InterPro" id="IPR030677">
    <property type="entry name" value="Nnr"/>
</dbReference>
<comment type="similarity">
    <text evidence="17">Belongs to the NnrD/CARKD family.</text>
</comment>
<feature type="binding site" evidence="18">
    <location>
        <position position="163"/>
    </location>
    <ligand>
        <name>K(+)</name>
        <dbReference type="ChEBI" id="CHEBI:29103"/>
    </ligand>
</feature>
<name>A0A1M4VMV4_9CLOT</name>
<feature type="binding site" evidence="18">
    <location>
        <position position="56"/>
    </location>
    <ligand>
        <name>K(+)</name>
        <dbReference type="ChEBI" id="CHEBI:29103"/>
    </ligand>
</feature>
<dbReference type="SUPFAM" id="SSF64153">
    <property type="entry name" value="YjeF N-terminal domain-like"/>
    <property type="match status" value="1"/>
</dbReference>
<dbReference type="PANTHER" id="PTHR12592:SF0">
    <property type="entry name" value="ATP-DEPENDENT (S)-NAD(P)H-HYDRATE DEHYDRATASE"/>
    <property type="match status" value="1"/>
</dbReference>
<evidence type="ECO:0000256" key="8">
    <source>
        <dbReference type="ARBA" id="ARBA00022857"/>
    </source>
</evidence>
<dbReference type="InterPro" id="IPR029056">
    <property type="entry name" value="Ribokinase-like"/>
</dbReference>
<evidence type="ECO:0000256" key="13">
    <source>
        <dbReference type="ARBA" id="ARBA00023268"/>
    </source>
</evidence>
<keyword evidence="11 18" id="KW-0413">Isomerase</keyword>
<dbReference type="GO" id="GO:0046496">
    <property type="term" value="P:nicotinamide nucleotide metabolic process"/>
    <property type="evidence" value="ECO:0007669"/>
    <property type="project" value="UniProtKB-UniRule"/>
</dbReference>
<comment type="cofactor">
    <cofactor evidence="18 19">
        <name>K(+)</name>
        <dbReference type="ChEBI" id="CHEBI:29103"/>
    </cofactor>
    <text evidence="18 19">Binds 1 potassium ion per subunit.</text>
</comment>
<evidence type="ECO:0000313" key="23">
    <source>
        <dbReference type="Proteomes" id="UP000184035"/>
    </source>
</evidence>
<feature type="binding site" evidence="17">
    <location>
        <begin position="411"/>
        <end position="415"/>
    </location>
    <ligand>
        <name>AMP</name>
        <dbReference type="ChEBI" id="CHEBI:456215"/>
    </ligand>
</feature>
<comment type="catalytic activity">
    <reaction evidence="15 17 19">
        <text>(6S)-NADHX + ADP = AMP + phosphate + NADH + H(+)</text>
        <dbReference type="Rhea" id="RHEA:32223"/>
        <dbReference type="ChEBI" id="CHEBI:15378"/>
        <dbReference type="ChEBI" id="CHEBI:43474"/>
        <dbReference type="ChEBI" id="CHEBI:57945"/>
        <dbReference type="ChEBI" id="CHEBI:64074"/>
        <dbReference type="ChEBI" id="CHEBI:456215"/>
        <dbReference type="ChEBI" id="CHEBI:456216"/>
        <dbReference type="EC" id="4.2.1.136"/>
    </reaction>
</comment>
<dbReference type="EMBL" id="FQVM01000008">
    <property type="protein sequence ID" value="SHE70195.1"/>
    <property type="molecule type" value="Genomic_DNA"/>
</dbReference>
<dbReference type="PIRSF" id="PIRSF017184">
    <property type="entry name" value="Nnr"/>
    <property type="match status" value="1"/>
</dbReference>
<keyword evidence="23" id="KW-1185">Reference proteome</keyword>
<dbReference type="InterPro" id="IPR000631">
    <property type="entry name" value="CARKD"/>
</dbReference>
<evidence type="ECO:0000256" key="17">
    <source>
        <dbReference type="HAMAP-Rule" id="MF_01965"/>
    </source>
</evidence>
<dbReference type="EC" id="5.1.99.6" evidence="19"/>
<evidence type="ECO:0000256" key="16">
    <source>
        <dbReference type="ARBA" id="ARBA00049209"/>
    </source>
</evidence>
<dbReference type="PROSITE" id="PS51385">
    <property type="entry name" value="YJEF_N"/>
    <property type="match status" value="1"/>
</dbReference>
<evidence type="ECO:0000256" key="12">
    <source>
        <dbReference type="ARBA" id="ARBA00023239"/>
    </source>
</evidence>
<evidence type="ECO:0000256" key="3">
    <source>
        <dbReference type="ARBA" id="ARBA00006001"/>
    </source>
</evidence>
<evidence type="ECO:0000259" key="20">
    <source>
        <dbReference type="PROSITE" id="PS51383"/>
    </source>
</evidence>
<keyword evidence="8 17" id="KW-0521">NADP</keyword>
<evidence type="ECO:0000256" key="2">
    <source>
        <dbReference type="ARBA" id="ARBA00000909"/>
    </source>
</evidence>
<evidence type="ECO:0000256" key="4">
    <source>
        <dbReference type="ARBA" id="ARBA00009524"/>
    </source>
</evidence>
<reference evidence="22 23" key="1">
    <citation type="submission" date="2016-11" db="EMBL/GenBank/DDBJ databases">
        <authorList>
            <person name="Jaros S."/>
            <person name="Januszkiewicz K."/>
            <person name="Wedrychowicz H."/>
        </authorList>
    </citation>
    <scope>NUCLEOTIDE SEQUENCE [LARGE SCALE GENOMIC DNA]</scope>
    <source>
        <strain evidence="22 23">DSM 2631</strain>
    </source>
</reference>
<dbReference type="PROSITE" id="PS51383">
    <property type="entry name" value="YJEF_C_3"/>
    <property type="match status" value="1"/>
</dbReference>
<dbReference type="EC" id="4.2.1.136" evidence="19"/>
<proteinExistence type="inferred from homology"/>
<dbReference type="Gene3D" id="3.40.1190.20">
    <property type="match status" value="1"/>
</dbReference>
<evidence type="ECO:0000256" key="11">
    <source>
        <dbReference type="ARBA" id="ARBA00023235"/>
    </source>
</evidence>
<feature type="binding site" evidence="18">
    <location>
        <position position="127"/>
    </location>
    <ligand>
        <name>K(+)</name>
        <dbReference type="ChEBI" id="CHEBI:29103"/>
    </ligand>
</feature>
<comment type="subunit">
    <text evidence="17">Homotetramer.</text>
</comment>
<dbReference type="Proteomes" id="UP000184035">
    <property type="component" value="Unassembled WGS sequence"/>
</dbReference>
<dbReference type="HAMAP" id="MF_01966">
    <property type="entry name" value="NADHX_epimerase"/>
    <property type="match status" value="1"/>
</dbReference>
<keyword evidence="10 17" id="KW-0520">NAD</keyword>
<dbReference type="Pfam" id="PF01256">
    <property type="entry name" value="Carb_kinase"/>
    <property type="match status" value="1"/>
</dbReference>
<feature type="domain" description="YjeF N-terminal" evidence="21">
    <location>
        <begin position="9"/>
        <end position="217"/>
    </location>
</feature>
<evidence type="ECO:0000259" key="21">
    <source>
        <dbReference type="PROSITE" id="PS51385"/>
    </source>
</evidence>